<dbReference type="GO" id="GO:0005524">
    <property type="term" value="F:ATP binding"/>
    <property type="evidence" value="ECO:0007669"/>
    <property type="project" value="UniProtKB-KW"/>
</dbReference>
<dbReference type="SUPFAM" id="SSF55874">
    <property type="entry name" value="ATPase domain of HSP90 chaperone/DNA topoisomerase II/histidine kinase"/>
    <property type="match status" value="1"/>
</dbReference>
<evidence type="ECO:0000313" key="5">
    <source>
        <dbReference type="Proteomes" id="UP001461341"/>
    </source>
</evidence>
<dbReference type="InterPro" id="IPR005467">
    <property type="entry name" value="His_kinase_dom"/>
</dbReference>
<evidence type="ECO:0000313" key="4">
    <source>
        <dbReference type="EMBL" id="WZL76902.1"/>
    </source>
</evidence>
<dbReference type="InterPro" id="IPR003594">
    <property type="entry name" value="HATPase_dom"/>
</dbReference>
<dbReference type="Pfam" id="PF02518">
    <property type="entry name" value="HATPase_c"/>
    <property type="match status" value="1"/>
</dbReference>
<dbReference type="PROSITE" id="PS50109">
    <property type="entry name" value="HIS_KIN"/>
    <property type="match status" value="1"/>
</dbReference>
<dbReference type="EMBL" id="CP121689">
    <property type="protein sequence ID" value="WZL76902.1"/>
    <property type="molecule type" value="Genomic_DNA"/>
</dbReference>
<dbReference type="PANTHER" id="PTHR43065">
    <property type="entry name" value="SENSOR HISTIDINE KINASE"/>
    <property type="match status" value="1"/>
</dbReference>
<dbReference type="RefSeq" id="WP_369019067.1">
    <property type="nucleotide sequence ID" value="NZ_CP121689.1"/>
</dbReference>
<dbReference type="Gene3D" id="3.30.565.10">
    <property type="entry name" value="Histidine kinase-like ATPase, C-terminal domain"/>
    <property type="match status" value="1"/>
</dbReference>
<dbReference type="EC" id="2.7.13.3" evidence="2"/>
<keyword evidence="4" id="KW-0547">Nucleotide-binding</keyword>
<keyword evidence="4" id="KW-0067">ATP-binding</keyword>
<reference evidence="4 5" key="1">
    <citation type="submission" date="2023-03" db="EMBL/GenBank/DDBJ databases">
        <title>Novel Species.</title>
        <authorList>
            <person name="Ma S."/>
        </authorList>
    </citation>
    <scope>NUCLEOTIDE SEQUENCE [LARGE SCALE GENOMIC DNA]</scope>
    <source>
        <strain evidence="4 5">B11</strain>
    </source>
</reference>
<feature type="domain" description="Histidine kinase" evidence="3">
    <location>
        <begin position="1"/>
        <end position="107"/>
    </location>
</feature>
<proteinExistence type="predicted"/>
<gene>
    <name evidence="4" type="ORF">QBE54_04020</name>
</gene>
<dbReference type="SMART" id="SM00387">
    <property type="entry name" value="HATPase_c"/>
    <property type="match status" value="1"/>
</dbReference>
<evidence type="ECO:0000256" key="2">
    <source>
        <dbReference type="ARBA" id="ARBA00012438"/>
    </source>
</evidence>
<dbReference type="PRINTS" id="PR00344">
    <property type="entry name" value="BCTRLSENSOR"/>
</dbReference>
<comment type="catalytic activity">
    <reaction evidence="1">
        <text>ATP + protein L-histidine = ADP + protein N-phospho-L-histidine.</text>
        <dbReference type="EC" id="2.7.13.3"/>
    </reaction>
</comment>
<keyword evidence="5" id="KW-1185">Reference proteome</keyword>
<organism evidence="4 5">
    <name type="scientific">Thermatribacter velox</name>
    <dbReference type="NCBI Taxonomy" id="3039681"/>
    <lineage>
        <taxon>Bacteria</taxon>
        <taxon>Pseudomonadati</taxon>
        <taxon>Atribacterota</taxon>
        <taxon>Atribacteria</taxon>
        <taxon>Atribacterales</taxon>
        <taxon>Thermatribacteraceae</taxon>
        <taxon>Thermatribacter</taxon>
    </lineage>
</organism>
<accession>A0ABZ2YD71</accession>
<evidence type="ECO:0000259" key="3">
    <source>
        <dbReference type="PROSITE" id="PS50109"/>
    </source>
</evidence>
<dbReference type="Proteomes" id="UP001461341">
    <property type="component" value="Chromosome"/>
</dbReference>
<name>A0ABZ2YD71_9BACT</name>
<dbReference type="InterPro" id="IPR036890">
    <property type="entry name" value="HATPase_C_sf"/>
</dbReference>
<dbReference type="InterPro" id="IPR004358">
    <property type="entry name" value="Sig_transdc_His_kin-like_C"/>
</dbReference>
<evidence type="ECO:0000256" key="1">
    <source>
        <dbReference type="ARBA" id="ARBA00000085"/>
    </source>
</evidence>
<protein>
    <recommendedName>
        <fullName evidence="2">histidine kinase</fullName>
        <ecNumber evidence="2">2.7.13.3</ecNumber>
    </recommendedName>
</protein>
<sequence length="189" mass="21053">MKDLSLHILDLVENSLRAGASKVTIGVFEDTSSDTLQLLIKDNGKGMEEHVLKHVFDPFFTGQNKRKKIGLGLPLIKQLAEQCEGNVRLSSQKGKGTELIVTFKRSHIDLPPLGDIAETLVALIVANPEVEFEFVHNVDGVEWRFSSKELLEYLGVDSPEDLPAVLPAVKEWINFQEKSFREGGVNDEN</sequence>